<name>A0A1I2K7T7_9CLOT</name>
<evidence type="ECO:0000313" key="2">
    <source>
        <dbReference type="EMBL" id="SFF61141.1"/>
    </source>
</evidence>
<dbReference type="AlphaFoldDB" id="A0A1I2K7T7"/>
<dbReference type="eggNOG" id="ENOG5033CPP">
    <property type="taxonomic scope" value="Bacteria"/>
</dbReference>
<dbReference type="RefSeq" id="WP_027637498.1">
    <property type="nucleotide sequence ID" value="NZ_BAAACD010000045.1"/>
</dbReference>
<proteinExistence type="predicted"/>
<dbReference type="EMBL" id="FOOE01000004">
    <property type="protein sequence ID" value="SFF61141.1"/>
    <property type="molecule type" value="Genomic_DNA"/>
</dbReference>
<evidence type="ECO:0000313" key="3">
    <source>
        <dbReference type="Proteomes" id="UP000182135"/>
    </source>
</evidence>
<dbReference type="InterPro" id="IPR011437">
    <property type="entry name" value="DUF1540"/>
</dbReference>
<evidence type="ECO:0000259" key="1">
    <source>
        <dbReference type="Pfam" id="PF07561"/>
    </source>
</evidence>
<organism evidence="2 3">
    <name type="scientific">Clostridium cadaveris</name>
    <dbReference type="NCBI Taxonomy" id="1529"/>
    <lineage>
        <taxon>Bacteria</taxon>
        <taxon>Bacillati</taxon>
        <taxon>Bacillota</taxon>
        <taxon>Clostridia</taxon>
        <taxon>Eubacteriales</taxon>
        <taxon>Clostridiaceae</taxon>
        <taxon>Clostridium</taxon>
    </lineage>
</organism>
<gene>
    <name evidence="2" type="ORF">SAMN04487885_10470</name>
</gene>
<sequence>MTKLTCNANGCVNNIGGYCTARYIDINIKQENEKDKDLIFCSTFGERNLAEALREFGNVNLGGAIEQALNPDEVVLTPFVNCIAYKCLYNDNGRCEAKNVMIASLNKEGTKPYCETYE</sequence>
<dbReference type="Pfam" id="PF07561">
    <property type="entry name" value="DUF1540"/>
    <property type="match status" value="2"/>
</dbReference>
<accession>A0A1I2K7T7</accession>
<feature type="domain" description="DUF1540" evidence="1">
    <location>
        <begin position="80"/>
        <end position="117"/>
    </location>
</feature>
<dbReference type="GeneID" id="90543709"/>
<keyword evidence="3" id="KW-1185">Reference proteome</keyword>
<protein>
    <recommendedName>
        <fullName evidence="1">DUF1540 domain-containing protein</fullName>
    </recommendedName>
</protein>
<reference evidence="2 3" key="1">
    <citation type="submission" date="2016-10" db="EMBL/GenBank/DDBJ databases">
        <authorList>
            <person name="de Groot N.N."/>
        </authorList>
    </citation>
    <scope>NUCLEOTIDE SEQUENCE [LARGE SCALE GENOMIC DNA]</scope>
    <source>
        <strain evidence="2 3">NLAE-zl-G419</strain>
    </source>
</reference>
<dbReference type="OrthoDB" id="1754178at2"/>
<dbReference type="Proteomes" id="UP000182135">
    <property type="component" value="Unassembled WGS sequence"/>
</dbReference>
<feature type="domain" description="DUF1540" evidence="1">
    <location>
        <begin position="5"/>
        <end position="44"/>
    </location>
</feature>